<proteinExistence type="predicted"/>
<dbReference type="AlphaFoldDB" id="A0A645CY73"/>
<sequence length="31" mass="3629">MDCQDYITTEPERKRGQHLGPTERGAIQELR</sequence>
<comment type="caution">
    <text evidence="2">The sequence shown here is derived from an EMBL/GenBank/DDBJ whole genome shotgun (WGS) entry which is preliminary data.</text>
</comment>
<dbReference type="EMBL" id="VSSQ01031134">
    <property type="protein sequence ID" value="MPM81914.1"/>
    <property type="molecule type" value="Genomic_DNA"/>
</dbReference>
<organism evidence="2">
    <name type="scientific">bioreactor metagenome</name>
    <dbReference type="NCBI Taxonomy" id="1076179"/>
    <lineage>
        <taxon>unclassified sequences</taxon>
        <taxon>metagenomes</taxon>
        <taxon>ecological metagenomes</taxon>
    </lineage>
</organism>
<feature type="region of interest" description="Disordered" evidence="1">
    <location>
        <begin position="1"/>
        <end position="31"/>
    </location>
</feature>
<reference evidence="2" key="1">
    <citation type="submission" date="2019-08" db="EMBL/GenBank/DDBJ databases">
        <authorList>
            <person name="Kucharzyk K."/>
            <person name="Murdoch R.W."/>
            <person name="Higgins S."/>
            <person name="Loffler F."/>
        </authorList>
    </citation>
    <scope>NUCLEOTIDE SEQUENCE</scope>
</reference>
<evidence type="ECO:0000256" key="1">
    <source>
        <dbReference type="SAM" id="MobiDB-lite"/>
    </source>
</evidence>
<evidence type="ECO:0000313" key="2">
    <source>
        <dbReference type="EMBL" id="MPM81914.1"/>
    </source>
</evidence>
<protein>
    <submittedName>
        <fullName evidence="2">Uncharacterized protein</fullName>
    </submittedName>
</protein>
<gene>
    <name evidence="2" type="ORF">SDC9_128971</name>
</gene>
<name>A0A645CY73_9ZZZZ</name>
<accession>A0A645CY73</accession>